<dbReference type="Proteomes" id="UP000198644">
    <property type="component" value="Unassembled WGS sequence"/>
</dbReference>
<dbReference type="AlphaFoldDB" id="A0A1I6I8N8"/>
<accession>A0A1I6I8N8</accession>
<sequence>MLNLKYGQSLTVFSDMMSGAGKVALVFCSMAILMPQVHAVEGPELAVPDGAKVVIVGEDLNINGLPTRVWELSSSQSPEEILAYYRQEWQDPAESKGPGFLENEAGGWQIISRSDEPYFYTVQVREAAMGSSFGFLAVSRPMDLVNHKPDGFAKPAGSEILLDLASDDAGKRGRVVQFKNQQTVEANYHFYRELYMAQGWKELSQLSADRDTALLLMNKGNGEISIVFNRIDNESYGVLVESYD</sequence>
<dbReference type="RefSeq" id="WP_092011437.1">
    <property type="nucleotide sequence ID" value="NZ_FOYW01000001.1"/>
</dbReference>
<keyword evidence="2" id="KW-1185">Reference proteome</keyword>
<gene>
    <name evidence="1" type="ORF">SAMN05216203_1937</name>
</gene>
<protein>
    <submittedName>
        <fullName evidence="1">Uncharacterized protein</fullName>
    </submittedName>
</protein>
<dbReference type="STRING" id="650891.SAMN05216203_1937"/>
<organism evidence="1 2">
    <name type="scientific">Marinobacter daqiaonensis</name>
    <dbReference type="NCBI Taxonomy" id="650891"/>
    <lineage>
        <taxon>Bacteria</taxon>
        <taxon>Pseudomonadati</taxon>
        <taxon>Pseudomonadota</taxon>
        <taxon>Gammaproteobacteria</taxon>
        <taxon>Pseudomonadales</taxon>
        <taxon>Marinobacteraceae</taxon>
        <taxon>Marinobacter</taxon>
    </lineage>
</organism>
<name>A0A1I6I8N8_9GAMM</name>
<evidence type="ECO:0000313" key="2">
    <source>
        <dbReference type="Proteomes" id="UP000198644"/>
    </source>
</evidence>
<reference evidence="1 2" key="1">
    <citation type="submission" date="2016-10" db="EMBL/GenBank/DDBJ databases">
        <authorList>
            <person name="de Groot N.N."/>
        </authorList>
    </citation>
    <scope>NUCLEOTIDE SEQUENCE [LARGE SCALE GENOMIC DNA]</scope>
    <source>
        <strain evidence="1 2">CGMCC 1.9167</strain>
    </source>
</reference>
<dbReference type="OrthoDB" id="6258586at2"/>
<dbReference type="EMBL" id="FOYW01000001">
    <property type="protein sequence ID" value="SFR62760.1"/>
    <property type="molecule type" value="Genomic_DNA"/>
</dbReference>
<proteinExistence type="predicted"/>
<evidence type="ECO:0000313" key="1">
    <source>
        <dbReference type="EMBL" id="SFR62760.1"/>
    </source>
</evidence>